<feature type="compositionally biased region" description="Low complexity" evidence="1">
    <location>
        <begin position="134"/>
        <end position="143"/>
    </location>
</feature>
<evidence type="ECO:0000313" key="2">
    <source>
        <dbReference type="EMBL" id="ELT99923.1"/>
    </source>
</evidence>
<keyword evidence="4" id="KW-1185">Reference proteome</keyword>
<dbReference type="AlphaFoldDB" id="R7U140"/>
<feature type="region of interest" description="Disordered" evidence="1">
    <location>
        <begin position="290"/>
        <end position="339"/>
    </location>
</feature>
<dbReference type="Proteomes" id="UP000014760">
    <property type="component" value="Unassembled WGS sequence"/>
</dbReference>
<proteinExistence type="predicted"/>
<evidence type="ECO:0000313" key="3">
    <source>
        <dbReference type="EnsemblMetazoa" id="CapteP206527"/>
    </source>
</evidence>
<evidence type="ECO:0000313" key="4">
    <source>
        <dbReference type="Proteomes" id="UP000014760"/>
    </source>
</evidence>
<name>R7U140_CAPTE</name>
<sequence>MGLLLDQYNLLPPFASACEQAVWPFCGRRGLLVMLMEPLGFIAHENHATGERHDKMPRHVTKTYGRQAASCSRVFDDVVRDSVKVTASQTSSTIRKWGETSFTSKRNAPASLESAPRKRKSEEIEEFDEESESIGDGIFSDPFSFDEEDDGPKKPKKGVKAKKEKKLPPKTYRILSTKNNKPEVSMFKNSAPSKTYTQVGKPTLPRAACAALPGRAAARKVDNQQMTMDSFTLKMTKKSSSMPAVSISGTLVSPVKLTAPPVEISSGNDTETEDLDARWERAIGSDSRKFFSSKDHDYSHSPVTISSEDDTVSSKKEHNYYQCSQEETKPESDWDSDSIFGASQSVRKVKLVRRTVAVEEEEEKKVVAPVPSVPSGKDTSNGLKKMKKIELRDNESRSLSKKTEEPLVRRLLTSPKKKEQRVKASYNPRQWHGDDEPPAGNALSAPSSSNAANRIFDDFDETDPLPPVKLKTDPVMRRAKTDPGQRHYSYKDPSAKVTVSKESKPKFYIGYCMASDGVRQSTSTTLVIK</sequence>
<feature type="compositionally biased region" description="Basic and acidic residues" evidence="1">
    <location>
        <begin position="290"/>
        <end position="299"/>
    </location>
</feature>
<feature type="compositionally biased region" description="Low complexity" evidence="1">
    <location>
        <begin position="438"/>
        <end position="453"/>
    </location>
</feature>
<reference evidence="3" key="3">
    <citation type="submission" date="2015-06" db="UniProtKB">
        <authorList>
            <consortium name="EnsemblMetazoa"/>
        </authorList>
    </citation>
    <scope>IDENTIFICATION</scope>
</reference>
<feature type="compositionally biased region" description="Acidic residues" evidence="1">
    <location>
        <begin position="123"/>
        <end position="133"/>
    </location>
</feature>
<protein>
    <submittedName>
        <fullName evidence="2 3">Uncharacterized protein</fullName>
    </submittedName>
</protein>
<organism evidence="2">
    <name type="scientific">Capitella teleta</name>
    <name type="common">Polychaete worm</name>
    <dbReference type="NCBI Taxonomy" id="283909"/>
    <lineage>
        <taxon>Eukaryota</taxon>
        <taxon>Metazoa</taxon>
        <taxon>Spiralia</taxon>
        <taxon>Lophotrochozoa</taxon>
        <taxon>Annelida</taxon>
        <taxon>Polychaeta</taxon>
        <taxon>Sedentaria</taxon>
        <taxon>Scolecida</taxon>
        <taxon>Capitellidae</taxon>
        <taxon>Capitella</taxon>
    </lineage>
</organism>
<reference evidence="4" key="1">
    <citation type="submission" date="2012-12" db="EMBL/GenBank/DDBJ databases">
        <authorList>
            <person name="Hellsten U."/>
            <person name="Grimwood J."/>
            <person name="Chapman J.A."/>
            <person name="Shapiro H."/>
            <person name="Aerts A."/>
            <person name="Otillar R.P."/>
            <person name="Terry A.Y."/>
            <person name="Boore J.L."/>
            <person name="Simakov O."/>
            <person name="Marletaz F."/>
            <person name="Cho S.-J."/>
            <person name="Edsinger-Gonzales E."/>
            <person name="Havlak P."/>
            <person name="Kuo D.-H."/>
            <person name="Larsson T."/>
            <person name="Lv J."/>
            <person name="Arendt D."/>
            <person name="Savage R."/>
            <person name="Osoegawa K."/>
            <person name="de Jong P."/>
            <person name="Lindberg D.R."/>
            <person name="Seaver E.C."/>
            <person name="Weisblat D.A."/>
            <person name="Putnam N.H."/>
            <person name="Grigoriev I.V."/>
            <person name="Rokhsar D.S."/>
        </authorList>
    </citation>
    <scope>NUCLEOTIDE SEQUENCE</scope>
    <source>
        <strain evidence="4">I ESC-2004</strain>
    </source>
</reference>
<feature type="compositionally biased region" description="Basic and acidic residues" evidence="1">
    <location>
        <begin position="388"/>
        <end position="408"/>
    </location>
</feature>
<feature type="compositionally biased region" description="Basic residues" evidence="1">
    <location>
        <begin position="154"/>
        <end position="165"/>
    </location>
</feature>
<gene>
    <name evidence="2" type="ORF">CAPTEDRAFT_206527</name>
</gene>
<feature type="region of interest" description="Disordered" evidence="1">
    <location>
        <begin position="358"/>
        <end position="471"/>
    </location>
</feature>
<feature type="compositionally biased region" description="Polar residues" evidence="1">
    <location>
        <begin position="187"/>
        <end position="200"/>
    </location>
</feature>
<dbReference type="EnsemblMetazoa" id="CapteT206527">
    <property type="protein sequence ID" value="CapteP206527"/>
    <property type="gene ID" value="CapteG206527"/>
</dbReference>
<dbReference type="HOGENOM" id="CLU_515115_0_0_1"/>
<evidence type="ECO:0000256" key="1">
    <source>
        <dbReference type="SAM" id="MobiDB-lite"/>
    </source>
</evidence>
<dbReference type="EMBL" id="KB306385">
    <property type="protein sequence ID" value="ELT99923.1"/>
    <property type="molecule type" value="Genomic_DNA"/>
</dbReference>
<feature type="region of interest" description="Disordered" evidence="1">
    <location>
        <begin position="105"/>
        <end position="200"/>
    </location>
</feature>
<reference evidence="2 4" key="2">
    <citation type="journal article" date="2013" name="Nature">
        <title>Insights into bilaterian evolution from three spiralian genomes.</title>
        <authorList>
            <person name="Simakov O."/>
            <person name="Marletaz F."/>
            <person name="Cho S.J."/>
            <person name="Edsinger-Gonzales E."/>
            <person name="Havlak P."/>
            <person name="Hellsten U."/>
            <person name="Kuo D.H."/>
            <person name="Larsson T."/>
            <person name="Lv J."/>
            <person name="Arendt D."/>
            <person name="Savage R."/>
            <person name="Osoegawa K."/>
            <person name="de Jong P."/>
            <person name="Grimwood J."/>
            <person name="Chapman J.A."/>
            <person name="Shapiro H."/>
            <person name="Aerts A."/>
            <person name="Otillar R.P."/>
            <person name="Terry A.Y."/>
            <person name="Boore J.L."/>
            <person name="Grigoriev I.V."/>
            <person name="Lindberg D.R."/>
            <person name="Seaver E.C."/>
            <person name="Weisblat D.A."/>
            <person name="Putnam N.H."/>
            <person name="Rokhsar D.S."/>
        </authorList>
    </citation>
    <scope>NUCLEOTIDE SEQUENCE</scope>
    <source>
        <strain evidence="2 4">I ESC-2004</strain>
    </source>
</reference>
<accession>R7U140</accession>
<dbReference type="EMBL" id="AMQN01009854">
    <property type="status" value="NOT_ANNOTATED_CDS"/>
    <property type="molecule type" value="Genomic_DNA"/>
</dbReference>